<dbReference type="InterPro" id="IPR006119">
    <property type="entry name" value="Resolv_N"/>
</dbReference>
<proteinExistence type="predicted"/>
<sequence length="657" mass="75924">MNNRTAGDNRITALYERLSRDDDLAGDSNSIVNQKKMLEDYAKNNGYTNTVHFTDDGFSGGSFERPGWKQMLSRIENGDIGTVIVKDMSRVGRDYLQVGFYTEVFFREKGVRFIAVSNGVDSNNNTSSEFAPFLNIMNEWYLRDCSRKITAVLRAKGKDGKPITSNPPYGFVKDTEDKNHWLVDEEAAEVVRKIFRLTVEGMGPYQIAKRLMEEKVEKPSYYQATRQRGNYQTMCDFETPYNWTGGSVVRILERPEYMGDTVNFRSHKESYKDKKAVKNNSDEILVFQDTHEPIIDRRTWYMVQELRKTVRRVDTNGEGSLLTGKLYCADCGGKMYYRRSTTRAARDWRGIPNGGTERTSAGFNCGTYNSSRKQYKQVCFSHSIKEDTVKQLILETIRYALKSVRMDEAAFIKNMRSASEVRDKGEVKKLKADLSKKEKRFADLDMLIKKVYEDNAMGKLPDRRYEMLSADYEKEQQELEISMQEIREKLAQFEDDTDRTEEFLSLVRKYTDIQELTPAIVNEFVDKVMVHKIEEIDGERVQEIEIFLNYIGKVELPAQELSEEEMAAEEKKRKRRAYSRAYLKEYRKKHRPEIRRVIEGAREADKQKQIAEAEASADGLLHTDGTEQVAAMVAGENKIIVESSLPTKEEVKAKYGR</sequence>
<organism evidence="6 7">
    <name type="scientific">Acetatifactor muris</name>
    <dbReference type="NCBI Taxonomy" id="879566"/>
    <lineage>
        <taxon>Bacteria</taxon>
        <taxon>Bacillati</taxon>
        <taxon>Bacillota</taxon>
        <taxon>Clostridia</taxon>
        <taxon>Lachnospirales</taxon>
        <taxon>Lachnospiraceae</taxon>
        <taxon>Acetatifactor</taxon>
    </lineage>
</organism>
<dbReference type="InterPro" id="IPR025378">
    <property type="entry name" value="DUF4368"/>
</dbReference>
<dbReference type="PROSITE" id="PS51737">
    <property type="entry name" value="RECOMBINASE_DNA_BIND"/>
    <property type="match status" value="1"/>
</dbReference>
<dbReference type="AlphaFoldDB" id="A0A2K4ZQB7"/>
<dbReference type="InterPro" id="IPR050639">
    <property type="entry name" value="SSR_resolvase"/>
</dbReference>
<evidence type="ECO:0000256" key="3">
    <source>
        <dbReference type="SAM" id="Coils"/>
    </source>
</evidence>
<dbReference type="Pfam" id="PF13408">
    <property type="entry name" value="Zn_ribbon_recom"/>
    <property type="match status" value="1"/>
</dbReference>
<protein>
    <recommendedName>
        <fullName evidence="8">Recombinase</fullName>
    </recommendedName>
</protein>
<dbReference type="InterPro" id="IPR038109">
    <property type="entry name" value="DNA_bind_recomb_sf"/>
</dbReference>
<dbReference type="PANTHER" id="PTHR30461">
    <property type="entry name" value="DNA-INVERTASE FROM LAMBDOID PROPHAGE"/>
    <property type="match status" value="1"/>
</dbReference>
<dbReference type="Pfam" id="PF00239">
    <property type="entry name" value="Resolvase"/>
    <property type="match status" value="1"/>
</dbReference>
<dbReference type="CDD" id="cd03770">
    <property type="entry name" value="SR_TndX_transposase"/>
    <property type="match status" value="1"/>
</dbReference>
<dbReference type="Proteomes" id="UP000236311">
    <property type="component" value="Unassembled WGS sequence"/>
</dbReference>
<dbReference type="RefSeq" id="WP_103242468.1">
    <property type="nucleotide sequence ID" value="NZ_JANJZD010000042.1"/>
</dbReference>
<evidence type="ECO:0008006" key="8">
    <source>
        <dbReference type="Google" id="ProtNLM"/>
    </source>
</evidence>
<accession>A0A2K4ZQB7</accession>
<dbReference type="PANTHER" id="PTHR30461:SF2">
    <property type="entry name" value="SERINE RECOMBINASE PINE-RELATED"/>
    <property type="match status" value="1"/>
</dbReference>
<dbReference type="EMBL" id="OFSM01000054">
    <property type="protein sequence ID" value="SOY32532.1"/>
    <property type="molecule type" value="Genomic_DNA"/>
</dbReference>
<gene>
    <name evidence="6" type="ORF">AMURIS_05297</name>
</gene>
<feature type="domain" description="Recombinase" evidence="5">
    <location>
        <begin position="168"/>
        <end position="313"/>
    </location>
</feature>
<evidence type="ECO:0000256" key="2">
    <source>
        <dbReference type="ARBA" id="ARBA00023172"/>
    </source>
</evidence>
<keyword evidence="7" id="KW-1185">Reference proteome</keyword>
<dbReference type="GO" id="GO:0003677">
    <property type="term" value="F:DNA binding"/>
    <property type="evidence" value="ECO:0007669"/>
    <property type="project" value="UniProtKB-KW"/>
</dbReference>
<dbReference type="Pfam" id="PF14287">
    <property type="entry name" value="DUF4368"/>
    <property type="match status" value="1"/>
</dbReference>
<dbReference type="OrthoDB" id="9784557at2"/>
<dbReference type="Pfam" id="PF07508">
    <property type="entry name" value="Recombinase"/>
    <property type="match status" value="1"/>
</dbReference>
<evidence type="ECO:0000313" key="6">
    <source>
        <dbReference type="EMBL" id="SOY32532.1"/>
    </source>
</evidence>
<keyword evidence="2" id="KW-0233">DNA recombination</keyword>
<name>A0A2K4ZQB7_9FIRM</name>
<evidence type="ECO:0000259" key="5">
    <source>
        <dbReference type="PROSITE" id="PS51737"/>
    </source>
</evidence>
<dbReference type="SMART" id="SM00857">
    <property type="entry name" value="Resolvase"/>
    <property type="match status" value="1"/>
</dbReference>
<evidence type="ECO:0000259" key="4">
    <source>
        <dbReference type="PROSITE" id="PS51736"/>
    </source>
</evidence>
<dbReference type="GO" id="GO:0000150">
    <property type="term" value="F:DNA strand exchange activity"/>
    <property type="evidence" value="ECO:0007669"/>
    <property type="project" value="InterPro"/>
</dbReference>
<dbReference type="Gene3D" id="3.90.1750.20">
    <property type="entry name" value="Putative Large Serine Recombinase, Chain B, Domain 2"/>
    <property type="match status" value="1"/>
</dbReference>
<dbReference type="SUPFAM" id="SSF53041">
    <property type="entry name" value="Resolvase-like"/>
    <property type="match status" value="1"/>
</dbReference>
<keyword evidence="1" id="KW-0238">DNA-binding</keyword>
<evidence type="ECO:0000256" key="1">
    <source>
        <dbReference type="ARBA" id="ARBA00023125"/>
    </source>
</evidence>
<feature type="coiled-coil region" evidence="3">
    <location>
        <begin position="465"/>
        <end position="496"/>
    </location>
</feature>
<dbReference type="Gene3D" id="3.40.50.1390">
    <property type="entry name" value="Resolvase, N-terminal catalytic domain"/>
    <property type="match status" value="1"/>
</dbReference>
<dbReference type="PROSITE" id="PS51736">
    <property type="entry name" value="RECOMBINASES_3"/>
    <property type="match status" value="1"/>
</dbReference>
<dbReference type="InterPro" id="IPR036162">
    <property type="entry name" value="Resolvase-like_N_sf"/>
</dbReference>
<evidence type="ECO:0000313" key="7">
    <source>
        <dbReference type="Proteomes" id="UP000236311"/>
    </source>
</evidence>
<keyword evidence="3" id="KW-0175">Coiled coil</keyword>
<reference evidence="6 7" key="1">
    <citation type="submission" date="2018-01" db="EMBL/GenBank/DDBJ databases">
        <authorList>
            <person name="Gaut B.S."/>
            <person name="Morton B.R."/>
            <person name="Clegg M.T."/>
            <person name="Duvall M.R."/>
        </authorList>
    </citation>
    <scope>NUCLEOTIDE SEQUENCE [LARGE SCALE GENOMIC DNA]</scope>
    <source>
        <strain evidence="6">GP69</strain>
    </source>
</reference>
<dbReference type="InterPro" id="IPR011109">
    <property type="entry name" value="DNA_bind_recombinase_dom"/>
</dbReference>
<feature type="domain" description="Resolvase/invertase-type recombinase catalytic" evidence="4">
    <location>
        <begin position="11"/>
        <end position="160"/>
    </location>
</feature>
<dbReference type="InterPro" id="IPR025827">
    <property type="entry name" value="Zn_ribbon_recom_dom"/>
</dbReference>